<sequence length="300" mass="34995">MEPRLTNVINDHSQSFVIKKSQLPQNNSLLHYHREVELIHIKKAKGLQVIGNKINYFQSDKMVLIGAGLSHFWRFDERCVRPGHSKNKSTVQVFHFKENFWGDDFLNLPENKQIKSTLSKAKRGLEISGKTKDRVGELMDLAEKSEGTERIILLLEILTVISDCDEVRILATLGYARHFSWDMTDPRIQAVYDYLLKNFRRKVELDEIAEIANLCPHYFCRFIKLNLGITYTELLNEIRIGHACHLLVKNQTNIQIVASESGYNNFTYFYKCFNRIVGMSPLKYQQFYFKKPEQSCLIPQ</sequence>
<evidence type="ECO:0000256" key="2">
    <source>
        <dbReference type="ARBA" id="ARBA00023125"/>
    </source>
</evidence>
<evidence type="ECO:0000256" key="1">
    <source>
        <dbReference type="ARBA" id="ARBA00023015"/>
    </source>
</evidence>
<dbReference type="SUPFAM" id="SSF46689">
    <property type="entry name" value="Homeodomain-like"/>
    <property type="match status" value="2"/>
</dbReference>
<dbReference type="PANTHER" id="PTHR43280:SF2">
    <property type="entry name" value="HTH-TYPE TRANSCRIPTIONAL REGULATOR EXSA"/>
    <property type="match status" value="1"/>
</dbReference>
<evidence type="ECO:0000256" key="3">
    <source>
        <dbReference type="ARBA" id="ARBA00023163"/>
    </source>
</evidence>
<name>A0ABV9T3X3_9BACT</name>
<keyword evidence="2" id="KW-0238">DNA-binding</keyword>
<dbReference type="Proteomes" id="UP001595818">
    <property type="component" value="Unassembled WGS sequence"/>
</dbReference>
<comment type="caution">
    <text evidence="5">The sequence shown here is derived from an EMBL/GenBank/DDBJ whole genome shotgun (WGS) entry which is preliminary data.</text>
</comment>
<organism evidence="5 6">
    <name type="scientific">Negadavirga shengliensis</name>
    <dbReference type="NCBI Taxonomy" id="1389218"/>
    <lineage>
        <taxon>Bacteria</taxon>
        <taxon>Pseudomonadati</taxon>
        <taxon>Bacteroidota</taxon>
        <taxon>Cytophagia</taxon>
        <taxon>Cytophagales</taxon>
        <taxon>Cyclobacteriaceae</taxon>
        <taxon>Negadavirga</taxon>
    </lineage>
</organism>
<dbReference type="RefSeq" id="WP_377065752.1">
    <property type="nucleotide sequence ID" value="NZ_JBHSJJ010000009.1"/>
</dbReference>
<reference evidence="6" key="1">
    <citation type="journal article" date="2019" name="Int. J. Syst. Evol. Microbiol.">
        <title>The Global Catalogue of Microorganisms (GCM) 10K type strain sequencing project: providing services to taxonomists for standard genome sequencing and annotation.</title>
        <authorList>
            <consortium name="The Broad Institute Genomics Platform"/>
            <consortium name="The Broad Institute Genome Sequencing Center for Infectious Disease"/>
            <person name="Wu L."/>
            <person name="Ma J."/>
        </authorList>
    </citation>
    <scope>NUCLEOTIDE SEQUENCE [LARGE SCALE GENOMIC DNA]</scope>
    <source>
        <strain evidence="6">CGMCC 4.7466</strain>
    </source>
</reference>
<dbReference type="Pfam" id="PF12833">
    <property type="entry name" value="HTH_18"/>
    <property type="match status" value="1"/>
</dbReference>
<dbReference type="EMBL" id="JBHSJJ010000009">
    <property type="protein sequence ID" value="MFC4873167.1"/>
    <property type="molecule type" value="Genomic_DNA"/>
</dbReference>
<keyword evidence="3" id="KW-0804">Transcription</keyword>
<feature type="domain" description="HTH araC/xylS-type" evidence="4">
    <location>
        <begin position="189"/>
        <end position="287"/>
    </location>
</feature>
<evidence type="ECO:0000313" key="5">
    <source>
        <dbReference type="EMBL" id="MFC4873167.1"/>
    </source>
</evidence>
<dbReference type="InterPro" id="IPR009057">
    <property type="entry name" value="Homeodomain-like_sf"/>
</dbReference>
<dbReference type="PANTHER" id="PTHR43280">
    <property type="entry name" value="ARAC-FAMILY TRANSCRIPTIONAL REGULATOR"/>
    <property type="match status" value="1"/>
</dbReference>
<dbReference type="Gene3D" id="1.10.10.60">
    <property type="entry name" value="Homeodomain-like"/>
    <property type="match status" value="2"/>
</dbReference>
<gene>
    <name evidence="5" type="ORF">ACFPFU_15820</name>
</gene>
<evidence type="ECO:0000313" key="6">
    <source>
        <dbReference type="Proteomes" id="UP001595818"/>
    </source>
</evidence>
<keyword evidence="1" id="KW-0805">Transcription regulation</keyword>
<dbReference type="SMART" id="SM00342">
    <property type="entry name" value="HTH_ARAC"/>
    <property type="match status" value="1"/>
</dbReference>
<dbReference type="PROSITE" id="PS01124">
    <property type="entry name" value="HTH_ARAC_FAMILY_2"/>
    <property type="match status" value="1"/>
</dbReference>
<evidence type="ECO:0000259" key="4">
    <source>
        <dbReference type="PROSITE" id="PS01124"/>
    </source>
</evidence>
<proteinExistence type="predicted"/>
<dbReference type="InterPro" id="IPR018062">
    <property type="entry name" value="HTH_AraC-typ_CS"/>
</dbReference>
<dbReference type="PROSITE" id="PS00041">
    <property type="entry name" value="HTH_ARAC_FAMILY_1"/>
    <property type="match status" value="1"/>
</dbReference>
<dbReference type="InterPro" id="IPR018060">
    <property type="entry name" value="HTH_AraC"/>
</dbReference>
<accession>A0ABV9T3X3</accession>
<keyword evidence="6" id="KW-1185">Reference proteome</keyword>
<protein>
    <submittedName>
        <fullName evidence="5">AraC family transcriptional regulator</fullName>
    </submittedName>
</protein>